<dbReference type="InterPro" id="IPR042099">
    <property type="entry name" value="ANL_N_sf"/>
</dbReference>
<dbReference type="FunFam" id="3.30.300.30:FF:000008">
    <property type="entry name" value="2,3-dihydroxybenzoate-AMP ligase"/>
    <property type="match status" value="1"/>
</dbReference>
<dbReference type="EMBL" id="VFQE01000001">
    <property type="protein sequence ID" value="TQN42816.1"/>
    <property type="molecule type" value="Genomic_DNA"/>
</dbReference>
<feature type="domain" description="AMP-binding enzyme C-terminal" evidence="4">
    <location>
        <begin position="451"/>
        <end position="527"/>
    </location>
</feature>
<dbReference type="Pfam" id="PF13193">
    <property type="entry name" value="AMP-binding_C"/>
    <property type="match status" value="1"/>
</dbReference>
<evidence type="ECO:0000256" key="1">
    <source>
        <dbReference type="ARBA" id="ARBA00006432"/>
    </source>
</evidence>
<dbReference type="NCBIfam" id="NF004837">
    <property type="entry name" value="PRK06187.1"/>
    <property type="match status" value="1"/>
</dbReference>
<name>A0A543PFH8_9ACTN</name>
<evidence type="ECO:0000313" key="6">
    <source>
        <dbReference type="Proteomes" id="UP000319865"/>
    </source>
</evidence>
<dbReference type="CDD" id="cd12119">
    <property type="entry name" value="ttLC_FACS_AlkK_like"/>
    <property type="match status" value="1"/>
</dbReference>
<dbReference type="SUPFAM" id="SSF56801">
    <property type="entry name" value="Acetyl-CoA synthetase-like"/>
    <property type="match status" value="1"/>
</dbReference>
<keyword evidence="2" id="KW-0436">Ligase</keyword>
<dbReference type="PANTHER" id="PTHR43767">
    <property type="entry name" value="LONG-CHAIN-FATTY-ACID--COA LIGASE"/>
    <property type="match status" value="1"/>
</dbReference>
<dbReference type="InterPro" id="IPR000873">
    <property type="entry name" value="AMP-dep_synth/lig_dom"/>
</dbReference>
<dbReference type="AlphaFoldDB" id="A0A543PFH8"/>
<dbReference type="Gene3D" id="3.40.50.12780">
    <property type="entry name" value="N-terminal domain of ligase-like"/>
    <property type="match status" value="1"/>
</dbReference>
<evidence type="ECO:0000313" key="5">
    <source>
        <dbReference type="EMBL" id="TQN42816.1"/>
    </source>
</evidence>
<comment type="caution">
    <text evidence="5">The sequence shown here is derived from an EMBL/GenBank/DDBJ whole genome shotgun (WGS) entry which is preliminary data.</text>
</comment>
<organism evidence="5 6">
    <name type="scientific">Blastococcus colisei</name>
    <dbReference type="NCBI Taxonomy" id="1564162"/>
    <lineage>
        <taxon>Bacteria</taxon>
        <taxon>Bacillati</taxon>
        <taxon>Actinomycetota</taxon>
        <taxon>Actinomycetes</taxon>
        <taxon>Geodermatophilales</taxon>
        <taxon>Geodermatophilaceae</taxon>
        <taxon>Blastococcus</taxon>
    </lineage>
</organism>
<reference evidence="5 6" key="1">
    <citation type="submission" date="2019-06" db="EMBL/GenBank/DDBJ databases">
        <title>Sequencing the genomes of 1000 actinobacteria strains.</title>
        <authorList>
            <person name="Klenk H.-P."/>
        </authorList>
    </citation>
    <scope>NUCLEOTIDE SEQUENCE [LARGE SCALE GENOMIC DNA]</scope>
    <source>
        <strain evidence="5 6">DSM 46837</strain>
    </source>
</reference>
<evidence type="ECO:0000259" key="3">
    <source>
        <dbReference type="Pfam" id="PF00501"/>
    </source>
</evidence>
<feature type="domain" description="AMP-dependent synthetase/ligase" evidence="3">
    <location>
        <begin position="29"/>
        <end position="401"/>
    </location>
</feature>
<dbReference type="PANTHER" id="PTHR43767:SF11">
    <property type="entry name" value="MEDIUM-CHAIN-FATTY-ACID--COA LIGASE"/>
    <property type="match status" value="1"/>
</dbReference>
<dbReference type="Proteomes" id="UP000319865">
    <property type="component" value="Unassembled WGS sequence"/>
</dbReference>
<comment type="similarity">
    <text evidence="1">Belongs to the ATP-dependent AMP-binding enzyme family.</text>
</comment>
<gene>
    <name evidence="5" type="ORF">FHU33_2224</name>
</gene>
<dbReference type="GO" id="GO:0016877">
    <property type="term" value="F:ligase activity, forming carbon-sulfur bonds"/>
    <property type="evidence" value="ECO:0007669"/>
    <property type="project" value="UniProtKB-ARBA"/>
</dbReference>
<protein>
    <submittedName>
        <fullName evidence="5">Fatty-acyl-CoA synthase</fullName>
    </submittedName>
</protein>
<dbReference type="Pfam" id="PF00501">
    <property type="entry name" value="AMP-binding"/>
    <property type="match status" value="1"/>
</dbReference>
<proteinExistence type="inferred from homology"/>
<dbReference type="RefSeq" id="WP_142025404.1">
    <property type="nucleotide sequence ID" value="NZ_VFQE01000001.1"/>
</dbReference>
<evidence type="ECO:0000256" key="2">
    <source>
        <dbReference type="ARBA" id="ARBA00022598"/>
    </source>
</evidence>
<dbReference type="OrthoDB" id="9803968at2"/>
<evidence type="ECO:0000259" key="4">
    <source>
        <dbReference type="Pfam" id="PF13193"/>
    </source>
</evidence>
<accession>A0A543PFH8</accession>
<dbReference type="InterPro" id="IPR025110">
    <property type="entry name" value="AMP-bd_C"/>
</dbReference>
<sequence>MRGLMMDRPLLLRSFLQRNEQLHGRRTVSAVADDGLVTRTYADIGRRARLLASGLAGIGIGTGDRVATIGWNTLTHFEAYFAVPCMGAVLHTVNFRLFPDQVAYILGHAGSRAVLIDADQWPLLEQVIDRCPDLQTIVVMNGPPPGSRLAGRAVHGYEDVIAAGDADYDFPEFDENTAAGLCYTSATTGNPKGVLYSHRSMVLHSLAHCLADAFGLSERMRILVATPMFHANAWGIPHSAALTGAVLVLPGRAPDAARLVGLVEDLQVTHLCGAVSVGVMIRDFVDPAAARHDLTSLEAVWLGGQAPTEALVRWFEEHAGAEVWQGWGMTEASPLATFNHVDHDLRAEPTEDRHRRALRQGAPLPLVELALVDKDGHSVPWNGTSVGEFRLRGPWIAREYFDDPERTAEVFVDGWYRTGDVGVVDPDGYMRLHDREKDLIKSGGEWISSVELENALQAHPGVSEAVVVAVPHEKWRERPLACIVPADRANPPDPAELDDFLAARVAKWWIPDRYEFVSSIPKTGVGKTDKKQVREQFRS</sequence>
<dbReference type="InterPro" id="IPR050237">
    <property type="entry name" value="ATP-dep_AMP-bd_enzyme"/>
</dbReference>
<dbReference type="InterPro" id="IPR045851">
    <property type="entry name" value="AMP-bd_C_sf"/>
</dbReference>
<dbReference type="Gene3D" id="3.30.300.30">
    <property type="match status" value="1"/>
</dbReference>
<keyword evidence="6" id="KW-1185">Reference proteome</keyword>